<dbReference type="Pfam" id="PF13041">
    <property type="entry name" value="PPR_2"/>
    <property type="match status" value="2"/>
</dbReference>
<dbReference type="OrthoDB" id="9990610at2759"/>
<evidence type="ECO:0000256" key="1">
    <source>
        <dbReference type="ARBA" id="ARBA00006643"/>
    </source>
</evidence>
<keyword evidence="6" id="KW-1185">Reference proteome</keyword>
<dbReference type="Pfam" id="PF14432">
    <property type="entry name" value="DYW_deaminase"/>
    <property type="match status" value="1"/>
</dbReference>
<accession>A0A9Q0FUJ9</accession>
<dbReference type="Gene3D" id="1.25.40.10">
    <property type="entry name" value="Tetratricopeptide repeat domain"/>
    <property type="match status" value="5"/>
</dbReference>
<dbReference type="GO" id="GO:0003723">
    <property type="term" value="F:RNA binding"/>
    <property type="evidence" value="ECO:0007669"/>
    <property type="project" value="InterPro"/>
</dbReference>
<dbReference type="FunFam" id="1.25.40.10:FF:000344">
    <property type="entry name" value="Pentatricopeptide repeat-containing protein"/>
    <property type="match status" value="1"/>
</dbReference>
<dbReference type="Pfam" id="PF01535">
    <property type="entry name" value="PPR"/>
    <property type="match status" value="4"/>
</dbReference>
<reference evidence="5" key="1">
    <citation type="submission" date="2022-02" db="EMBL/GenBank/DDBJ databases">
        <authorList>
            <person name="Henning P.M."/>
            <person name="McCubbin A.G."/>
            <person name="Shore J.S."/>
        </authorList>
    </citation>
    <scope>NUCLEOTIDE SEQUENCE</scope>
    <source>
        <strain evidence="5">F60SS</strain>
        <tissue evidence="5">Leaves</tissue>
    </source>
</reference>
<evidence type="ECO:0000256" key="2">
    <source>
        <dbReference type="ARBA" id="ARBA00022737"/>
    </source>
</evidence>
<comment type="similarity">
    <text evidence="1">Belongs to the PPR family. PCMP-H subfamily.</text>
</comment>
<dbReference type="GO" id="GO:0008270">
    <property type="term" value="F:zinc ion binding"/>
    <property type="evidence" value="ECO:0007669"/>
    <property type="project" value="InterPro"/>
</dbReference>
<feature type="repeat" description="PPR" evidence="3">
    <location>
        <begin position="188"/>
        <end position="222"/>
    </location>
</feature>
<sequence length="580" mass="65894">MATATPTIFYSFPASNPTSTSISKPNHIVNLLKSCSNIREFSSIHAHLVTTNLVHDPQITTRVLHFLTSNNDPDYARQICGYTTEMESVIWNVLLETQLRECCPEEVFVTYYDMVTRGVLLDLTTFHYLIRACSKTRSVLRGSEVHCRILKSGFGRNKSLSNNLMGFYSKCGKLEEVSRLFRKLNHKDVISWNTMIACYVSVHMYIEALDLFDQMILEGVMPDKITMVSLVSACTKLRDLDMGRKLRVYIEESGIKIDGSLLNCLVDMYVKCGEMDEAHKLVARCHESGIDNVLWTSLVSGYAKSKKIDEARQLFDQMTGKSLISWTAMMSGLAQGGYYLESLHLFRQMILENVRPDEVAVVTALSACVHGEDFMLGRLIHGLIVKYGMDLDGFLGNALIDLYAKSEKVLDAYLIFEHLPWRTAVTWNSMLDAFCRDGDTDKTVNFFGMIPEKDIVSWNTIINFFVKHGMIRKSFELFREMLSSDVKPDKTTLINRTSGKQEVAADASSHHSEKLAVAFGLITSDRGNVPIRVANSVRICQDCHSTMKLMSQVYDREIVIRDNYRFHRFKGGHCSCEDFW</sequence>
<organism evidence="5 6">
    <name type="scientific">Turnera subulata</name>
    <dbReference type="NCBI Taxonomy" id="218843"/>
    <lineage>
        <taxon>Eukaryota</taxon>
        <taxon>Viridiplantae</taxon>
        <taxon>Streptophyta</taxon>
        <taxon>Embryophyta</taxon>
        <taxon>Tracheophyta</taxon>
        <taxon>Spermatophyta</taxon>
        <taxon>Magnoliopsida</taxon>
        <taxon>eudicotyledons</taxon>
        <taxon>Gunneridae</taxon>
        <taxon>Pentapetalae</taxon>
        <taxon>rosids</taxon>
        <taxon>fabids</taxon>
        <taxon>Malpighiales</taxon>
        <taxon>Passifloraceae</taxon>
        <taxon>Turnera</taxon>
    </lineage>
</organism>
<feature type="repeat" description="PPR" evidence="3">
    <location>
        <begin position="291"/>
        <end position="325"/>
    </location>
</feature>
<dbReference type="GO" id="GO:0009451">
    <property type="term" value="P:RNA modification"/>
    <property type="evidence" value="ECO:0007669"/>
    <property type="project" value="InterPro"/>
</dbReference>
<dbReference type="InterPro" id="IPR046960">
    <property type="entry name" value="PPR_At4g14850-like_plant"/>
</dbReference>
<dbReference type="PANTHER" id="PTHR47926">
    <property type="entry name" value="PENTATRICOPEPTIDE REPEAT-CONTAINING PROTEIN"/>
    <property type="match status" value="1"/>
</dbReference>
<dbReference type="AlphaFoldDB" id="A0A9Q0FUJ9"/>
<feature type="domain" description="DYW" evidence="4">
    <location>
        <begin position="509"/>
        <end position="580"/>
    </location>
</feature>
<keyword evidence="2" id="KW-0677">Repeat</keyword>
<evidence type="ECO:0000313" key="5">
    <source>
        <dbReference type="EMBL" id="KAJ4837970.1"/>
    </source>
</evidence>
<dbReference type="InterPro" id="IPR011990">
    <property type="entry name" value="TPR-like_helical_dom_sf"/>
</dbReference>
<feature type="repeat" description="PPR" evidence="3">
    <location>
        <begin position="423"/>
        <end position="453"/>
    </location>
</feature>
<evidence type="ECO:0000256" key="3">
    <source>
        <dbReference type="PROSITE-ProRule" id="PRU00708"/>
    </source>
</evidence>
<gene>
    <name evidence="5" type="ORF">Tsubulata_031783</name>
</gene>
<evidence type="ECO:0000259" key="4">
    <source>
        <dbReference type="Pfam" id="PF14432"/>
    </source>
</evidence>
<evidence type="ECO:0000313" key="6">
    <source>
        <dbReference type="Proteomes" id="UP001141552"/>
    </source>
</evidence>
<dbReference type="Proteomes" id="UP001141552">
    <property type="component" value="Unassembled WGS sequence"/>
</dbReference>
<comment type="caution">
    <text evidence="5">The sequence shown here is derived from an EMBL/GenBank/DDBJ whole genome shotgun (WGS) entry which is preliminary data.</text>
</comment>
<dbReference type="NCBIfam" id="TIGR00756">
    <property type="entry name" value="PPR"/>
    <property type="match status" value="5"/>
</dbReference>
<dbReference type="InterPro" id="IPR032867">
    <property type="entry name" value="DYW_dom"/>
</dbReference>
<feature type="repeat" description="PPR" evidence="3">
    <location>
        <begin position="454"/>
        <end position="488"/>
    </location>
</feature>
<dbReference type="EMBL" id="JAKUCV010003698">
    <property type="protein sequence ID" value="KAJ4837970.1"/>
    <property type="molecule type" value="Genomic_DNA"/>
</dbReference>
<name>A0A9Q0FUJ9_9ROSI</name>
<reference evidence="5" key="2">
    <citation type="journal article" date="2023" name="Plants (Basel)">
        <title>Annotation of the Turnera subulata (Passifloraceae) Draft Genome Reveals the S-Locus Evolved after the Divergence of Turneroideae from Passifloroideae in a Stepwise Manner.</title>
        <authorList>
            <person name="Henning P.M."/>
            <person name="Roalson E.H."/>
            <person name="Mir W."/>
            <person name="McCubbin A.G."/>
            <person name="Shore J.S."/>
        </authorList>
    </citation>
    <scope>NUCLEOTIDE SEQUENCE</scope>
    <source>
        <strain evidence="5">F60SS</strain>
    </source>
</reference>
<protein>
    <recommendedName>
        <fullName evidence="4">DYW domain-containing protein</fullName>
    </recommendedName>
</protein>
<proteinExistence type="inferred from homology"/>
<dbReference type="PANTHER" id="PTHR47926:SF347">
    <property type="entry name" value="PENTATRICOPEPTIDE REPEAT-CONTAINING PROTEIN"/>
    <property type="match status" value="1"/>
</dbReference>
<dbReference type="InterPro" id="IPR002885">
    <property type="entry name" value="PPR_rpt"/>
</dbReference>
<dbReference type="PROSITE" id="PS51375">
    <property type="entry name" value="PPR"/>
    <property type="match status" value="4"/>
</dbReference>